<dbReference type="InterPro" id="IPR000683">
    <property type="entry name" value="Gfo/Idh/MocA-like_OxRdtase_N"/>
</dbReference>
<reference evidence="3 4" key="1">
    <citation type="submission" date="2018-05" db="EMBL/GenBank/DDBJ databases">
        <title>Leucothrix arctica sp. nov., isolated from Arctic seawater.</title>
        <authorList>
            <person name="Choi A."/>
            <person name="Baek K."/>
        </authorList>
    </citation>
    <scope>NUCLEOTIDE SEQUENCE [LARGE SCALE GENOMIC DNA]</scope>
    <source>
        <strain evidence="3 4">JCM 18388</strain>
    </source>
</reference>
<dbReference type="SUPFAM" id="SSF55347">
    <property type="entry name" value="Glyceraldehyde-3-phosphate dehydrogenase-like, C-terminal domain"/>
    <property type="match status" value="1"/>
</dbReference>
<dbReference type="Pfam" id="PF01408">
    <property type="entry name" value="GFO_IDH_MocA"/>
    <property type="match status" value="1"/>
</dbReference>
<keyword evidence="4" id="KW-1185">Reference proteome</keyword>
<feature type="domain" description="Gfo/Idh/MocA-like oxidoreductase N-terminal" evidence="1">
    <location>
        <begin position="2"/>
        <end position="114"/>
    </location>
</feature>
<evidence type="ECO:0000313" key="4">
    <source>
        <dbReference type="Proteomes" id="UP000245539"/>
    </source>
</evidence>
<dbReference type="OrthoDB" id="9801953at2"/>
<dbReference type="Pfam" id="PF22725">
    <property type="entry name" value="GFO_IDH_MocA_C3"/>
    <property type="match status" value="1"/>
</dbReference>
<dbReference type="Gene3D" id="3.40.50.720">
    <property type="entry name" value="NAD(P)-binding Rossmann-like Domain"/>
    <property type="match status" value="1"/>
</dbReference>
<name>A0A317CBT6_9GAMM</name>
<organism evidence="3 4">
    <name type="scientific">Leucothrix pacifica</name>
    <dbReference type="NCBI Taxonomy" id="1247513"/>
    <lineage>
        <taxon>Bacteria</taxon>
        <taxon>Pseudomonadati</taxon>
        <taxon>Pseudomonadota</taxon>
        <taxon>Gammaproteobacteria</taxon>
        <taxon>Thiotrichales</taxon>
        <taxon>Thiotrichaceae</taxon>
        <taxon>Leucothrix</taxon>
    </lineage>
</organism>
<dbReference type="InterPro" id="IPR036291">
    <property type="entry name" value="NAD(P)-bd_dom_sf"/>
</dbReference>
<accession>A0A317CBT6</accession>
<evidence type="ECO:0000259" key="1">
    <source>
        <dbReference type="Pfam" id="PF01408"/>
    </source>
</evidence>
<dbReference type="AlphaFoldDB" id="A0A317CBT6"/>
<dbReference type="PANTHER" id="PTHR43377:SF8">
    <property type="entry name" value="BLR3664 PROTEIN"/>
    <property type="match status" value="1"/>
</dbReference>
<comment type="caution">
    <text evidence="3">The sequence shown here is derived from an EMBL/GenBank/DDBJ whole genome shotgun (WGS) entry which is preliminary data.</text>
</comment>
<protein>
    <submittedName>
        <fullName evidence="3">Gfo/Idh/MocA family oxidoreductase</fullName>
    </submittedName>
</protein>
<dbReference type="PANTHER" id="PTHR43377">
    <property type="entry name" value="BILIVERDIN REDUCTASE A"/>
    <property type="match status" value="1"/>
</dbReference>
<evidence type="ECO:0000259" key="2">
    <source>
        <dbReference type="Pfam" id="PF22725"/>
    </source>
</evidence>
<gene>
    <name evidence="3" type="ORF">DKW60_13710</name>
</gene>
<proteinExistence type="predicted"/>
<sequence>MMRIVVMGAGLIGSRHVKTIRANPRCELVGVIDPNSECHTDPDVTYFTDIEQVTEPVDGVIIATPTGLHAQNGMEAAQRGWHLLIEKPVTSLAEEADQLIKVVEQSDVKCLVGHHRRYHPSVTKLKQLVNDGTLGMPVNSTLIWAMRKPDSYFEGNWRQSDGSPVMINLIHDIDLMRYVLGDIVEVTGFGSTHVRQTQRIESGAAIIRFASGVCGTISFADTAASPWGFEAGTGENPNIATTQQDMWWITGTKGGLAFPSLTLWQGAEDWSQAPFQEQVEVMSLSPLDAQLDHFIDVIQGKAQPLISIKDAQESLRITRELEDLLFSRI</sequence>
<dbReference type="RefSeq" id="WP_109838229.1">
    <property type="nucleotide sequence ID" value="NZ_QGKM01000040.1"/>
</dbReference>
<evidence type="ECO:0000313" key="3">
    <source>
        <dbReference type="EMBL" id="PWQ96018.1"/>
    </source>
</evidence>
<dbReference type="InterPro" id="IPR051450">
    <property type="entry name" value="Gfo/Idh/MocA_Oxidoreductases"/>
</dbReference>
<dbReference type="SUPFAM" id="SSF51735">
    <property type="entry name" value="NAD(P)-binding Rossmann-fold domains"/>
    <property type="match status" value="1"/>
</dbReference>
<dbReference type="GO" id="GO:0000166">
    <property type="term" value="F:nucleotide binding"/>
    <property type="evidence" value="ECO:0007669"/>
    <property type="project" value="InterPro"/>
</dbReference>
<dbReference type="EMBL" id="QGKM01000040">
    <property type="protein sequence ID" value="PWQ96018.1"/>
    <property type="molecule type" value="Genomic_DNA"/>
</dbReference>
<dbReference type="InterPro" id="IPR055170">
    <property type="entry name" value="GFO_IDH_MocA-like_dom"/>
</dbReference>
<dbReference type="Gene3D" id="3.30.360.10">
    <property type="entry name" value="Dihydrodipicolinate Reductase, domain 2"/>
    <property type="match status" value="1"/>
</dbReference>
<dbReference type="Proteomes" id="UP000245539">
    <property type="component" value="Unassembled WGS sequence"/>
</dbReference>
<feature type="domain" description="GFO/IDH/MocA-like oxidoreductase" evidence="2">
    <location>
        <begin position="123"/>
        <end position="256"/>
    </location>
</feature>